<comment type="caution">
    <text evidence="1">The sequence shown here is derived from an EMBL/GenBank/DDBJ whole genome shotgun (WGS) entry which is preliminary data.</text>
</comment>
<organism evidence="1 2">
    <name type="scientific">Portunus trituberculatus</name>
    <name type="common">Swimming crab</name>
    <name type="synonym">Neptunus trituberculatus</name>
    <dbReference type="NCBI Taxonomy" id="210409"/>
    <lineage>
        <taxon>Eukaryota</taxon>
        <taxon>Metazoa</taxon>
        <taxon>Ecdysozoa</taxon>
        <taxon>Arthropoda</taxon>
        <taxon>Crustacea</taxon>
        <taxon>Multicrustacea</taxon>
        <taxon>Malacostraca</taxon>
        <taxon>Eumalacostraca</taxon>
        <taxon>Eucarida</taxon>
        <taxon>Decapoda</taxon>
        <taxon>Pleocyemata</taxon>
        <taxon>Brachyura</taxon>
        <taxon>Eubrachyura</taxon>
        <taxon>Portunoidea</taxon>
        <taxon>Portunidae</taxon>
        <taxon>Portuninae</taxon>
        <taxon>Portunus</taxon>
    </lineage>
</organism>
<proteinExistence type="predicted"/>
<dbReference type="AlphaFoldDB" id="A0A5B7HV23"/>
<protein>
    <submittedName>
        <fullName evidence="1">Uncharacterized protein</fullName>
    </submittedName>
</protein>
<evidence type="ECO:0000313" key="2">
    <source>
        <dbReference type="Proteomes" id="UP000324222"/>
    </source>
</evidence>
<dbReference type="Proteomes" id="UP000324222">
    <property type="component" value="Unassembled WGS sequence"/>
</dbReference>
<reference evidence="1 2" key="1">
    <citation type="submission" date="2019-05" db="EMBL/GenBank/DDBJ databases">
        <title>Another draft genome of Portunus trituberculatus and its Hox gene families provides insights of decapod evolution.</title>
        <authorList>
            <person name="Jeong J.-H."/>
            <person name="Song I."/>
            <person name="Kim S."/>
            <person name="Choi T."/>
            <person name="Kim D."/>
            <person name="Ryu S."/>
            <person name="Kim W."/>
        </authorList>
    </citation>
    <scope>NUCLEOTIDE SEQUENCE [LARGE SCALE GENOMIC DNA]</scope>
    <source>
        <tissue evidence="1">Muscle</tissue>
    </source>
</reference>
<name>A0A5B7HV23_PORTR</name>
<accession>A0A5B7HV23</accession>
<gene>
    <name evidence="1" type="ORF">E2C01_067889</name>
</gene>
<evidence type="ECO:0000313" key="1">
    <source>
        <dbReference type="EMBL" id="MPC73556.1"/>
    </source>
</evidence>
<sequence length="133" mass="14191">MKYNYSASSRILSGSRYLLTACLAERRWSPSRSRRSEVALTCRYFTASAAPAMKLNYPPNAPGKPVGGEEASCDSVSCSKLLVINNASDTERPRQSVPLGAVLSDAFPALYPSFAVHGITCTAATPCLPACLN</sequence>
<keyword evidence="2" id="KW-1185">Reference proteome</keyword>
<dbReference type="EMBL" id="VSRR010037013">
    <property type="protein sequence ID" value="MPC73556.1"/>
    <property type="molecule type" value="Genomic_DNA"/>
</dbReference>